<sequence length="90" mass="10421">MAVLHLTAAWWMYCRQKVMERRYTATWLSAELAIKLNLICCPREGHQPSQEIDRSSKCMGRGRIDPTRRSSGKHCRTTRTLGKEAKMVRA</sequence>
<reference evidence="2" key="1">
    <citation type="journal article" date="2023" name="Science">
        <title>Genome structures resolve the early diversification of teleost fishes.</title>
        <authorList>
            <person name="Parey E."/>
            <person name="Louis A."/>
            <person name="Montfort J."/>
            <person name="Bouchez O."/>
            <person name="Roques C."/>
            <person name="Iampietro C."/>
            <person name="Lluch J."/>
            <person name="Castinel A."/>
            <person name="Donnadieu C."/>
            <person name="Desvignes T."/>
            <person name="Floi Bucao C."/>
            <person name="Jouanno E."/>
            <person name="Wen M."/>
            <person name="Mejri S."/>
            <person name="Dirks R."/>
            <person name="Jansen H."/>
            <person name="Henkel C."/>
            <person name="Chen W.J."/>
            <person name="Zahm M."/>
            <person name="Cabau C."/>
            <person name="Klopp C."/>
            <person name="Thompson A.W."/>
            <person name="Robinson-Rechavi M."/>
            <person name="Braasch I."/>
            <person name="Lecointre G."/>
            <person name="Bobe J."/>
            <person name="Postlethwait J.H."/>
            <person name="Berthelot C."/>
            <person name="Roest Crollius H."/>
            <person name="Guiguen Y."/>
        </authorList>
    </citation>
    <scope>NUCLEOTIDE SEQUENCE</scope>
    <source>
        <strain evidence="2">WJC10195</strain>
    </source>
</reference>
<proteinExistence type="predicted"/>
<keyword evidence="3" id="KW-1185">Reference proteome</keyword>
<dbReference type="AlphaFoldDB" id="A0A9Q1E945"/>
<evidence type="ECO:0000313" key="2">
    <source>
        <dbReference type="EMBL" id="KAJ8334512.1"/>
    </source>
</evidence>
<feature type="compositionally biased region" description="Basic and acidic residues" evidence="1">
    <location>
        <begin position="81"/>
        <end position="90"/>
    </location>
</feature>
<organism evidence="2 3">
    <name type="scientific">Synaphobranchus kaupii</name>
    <name type="common">Kaup's arrowtooth eel</name>
    <dbReference type="NCBI Taxonomy" id="118154"/>
    <lineage>
        <taxon>Eukaryota</taxon>
        <taxon>Metazoa</taxon>
        <taxon>Chordata</taxon>
        <taxon>Craniata</taxon>
        <taxon>Vertebrata</taxon>
        <taxon>Euteleostomi</taxon>
        <taxon>Actinopterygii</taxon>
        <taxon>Neopterygii</taxon>
        <taxon>Teleostei</taxon>
        <taxon>Anguilliformes</taxon>
        <taxon>Synaphobranchidae</taxon>
        <taxon>Synaphobranchus</taxon>
    </lineage>
</organism>
<name>A0A9Q1E945_SYNKA</name>
<evidence type="ECO:0000313" key="3">
    <source>
        <dbReference type="Proteomes" id="UP001152622"/>
    </source>
</evidence>
<accession>A0A9Q1E945</accession>
<gene>
    <name evidence="2" type="ORF">SKAU_G00401510</name>
</gene>
<dbReference type="Proteomes" id="UP001152622">
    <property type="component" value="Chromosome 21"/>
</dbReference>
<protein>
    <submittedName>
        <fullName evidence="2">Uncharacterized protein</fullName>
    </submittedName>
</protein>
<comment type="caution">
    <text evidence="2">The sequence shown here is derived from an EMBL/GenBank/DDBJ whole genome shotgun (WGS) entry which is preliminary data.</text>
</comment>
<evidence type="ECO:0000256" key="1">
    <source>
        <dbReference type="SAM" id="MobiDB-lite"/>
    </source>
</evidence>
<dbReference type="EMBL" id="JAINUF010000021">
    <property type="protein sequence ID" value="KAJ8334512.1"/>
    <property type="molecule type" value="Genomic_DNA"/>
</dbReference>
<feature type="compositionally biased region" description="Basic and acidic residues" evidence="1">
    <location>
        <begin position="46"/>
        <end position="68"/>
    </location>
</feature>
<feature type="region of interest" description="Disordered" evidence="1">
    <location>
        <begin position="46"/>
        <end position="90"/>
    </location>
</feature>